<comment type="similarity">
    <text evidence="5">Belongs to the Deltex family.</text>
</comment>
<comment type="catalytic activity">
    <reaction evidence="1 5">
        <text>S-ubiquitinyl-[E2 ubiquitin-conjugating enzyme]-L-cysteine + [acceptor protein]-L-lysine = [E2 ubiquitin-conjugating enzyme]-L-cysteine + N(6)-ubiquitinyl-[acceptor protein]-L-lysine.</text>
        <dbReference type="EC" id="2.3.2.27"/>
    </reaction>
</comment>
<comment type="caution">
    <text evidence="7">The sequence shown here is derived from an EMBL/GenBank/DDBJ whole genome shotgun (WGS) entry which is preliminary data.</text>
</comment>
<keyword evidence="3 5" id="KW-0808">Transferase</keyword>
<dbReference type="AlphaFoldDB" id="A0A3M6TRR0"/>
<dbReference type="GO" id="GO:0005737">
    <property type="term" value="C:cytoplasm"/>
    <property type="evidence" value="ECO:0007669"/>
    <property type="project" value="UniProtKB-SubCell"/>
</dbReference>
<dbReference type="GO" id="GO:0061630">
    <property type="term" value="F:ubiquitin protein ligase activity"/>
    <property type="evidence" value="ECO:0007669"/>
    <property type="project" value="UniProtKB-UniRule"/>
</dbReference>
<evidence type="ECO:0000256" key="3">
    <source>
        <dbReference type="ARBA" id="ARBA00022679"/>
    </source>
</evidence>
<dbReference type="PANTHER" id="PTHR12622">
    <property type="entry name" value="DELTEX-RELATED"/>
    <property type="match status" value="1"/>
</dbReference>
<keyword evidence="5" id="KW-0863">Zinc-finger</keyword>
<evidence type="ECO:0000256" key="4">
    <source>
        <dbReference type="ARBA" id="ARBA00022723"/>
    </source>
</evidence>
<dbReference type="InterPro" id="IPR039398">
    <property type="entry name" value="Deltex_fam"/>
</dbReference>
<dbReference type="EMBL" id="RCHS01003049">
    <property type="protein sequence ID" value="RMX44103.1"/>
    <property type="molecule type" value="Genomic_DNA"/>
</dbReference>
<keyword evidence="5" id="KW-0963">Cytoplasm</keyword>
<evidence type="ECO:0000259" key="6">
    <source>
        <dbReference type="Pfam" id="PF18102"/>
    </source>
</evidence>
<accession>A0A3M6TRR0</accession>
<evidence type="ECO:0000313" key="8">
    <source>
        <dbReference type="Proteomes" id="UP000275408"/>
    </source>
</evidence>
<feature type="domain" description="Deltex C-terminal" evidence="6">
    <location>
        <begin position="1"/>
        <end position="125"/>
    </location>
</feature>
<protein>
    <recommendedName>
        <fullName evidence="5">E3 ubiquitin-protein ligase</fullName>
        <ecNumber evidence="5">2.3.2.27</ecNumber>
    </recommendedName>
</protein>
<reference evidence="7 8" key="1">
    <citation type="journal article" date="2018" name="Sci. Rep.">
        <title>Comparative analysis of the Pocillopora damicornis genome highlights role of immune system in coral evolution.</title>
        <authorList>
            <person name="Cunning R."/>
            <person name="Bay R.A."/>
            <person name="Gillette P."/>
            <person name="Baker A.C."/>
            <person name="Traylor-Knowles N."/>
        </authorList>
    </citation>
    <scope>NUCLEOTIDE SEQUENCE [LARGE SCALE GENOMIC DNA]</scope>
    <source>
        <strain evidence="7">RSMAS</strain>
        <tissue evidence="7">Whole animal</tissue>
    </source>
</reference>
<name>A0A3M6TRR0_POCDA</name>
<evidence type="ECO:0000256" key="1">
    <source>
        <dbReference type="ARBA" id="ARBA00000900"/>
    </source>
</evidence>
<evidence type="ECO:0000313" key="7">
    <source>
        <dbReference type="EMBL" id="RMX44103.1"/>
    </source>
</evidence>
<dbReference type="GO" id="GO:0008270">
    <property type="term" value="F:zinc ion binding"/>
    <property type="evidence" value="ECO:0007669"/>
    <property type="project" value="UniProtKB-KW"/>
</dbReference>
<dbReference type="OrthoDB" id="527344at2759"/>
<evidence type="ECO:0000256" key="5">
    <source>
        <dbReference type="RuleBase" id="RU367105"/>
    </source>
</evidence>
<keyword evidence="8" id="KW-1185">Reference proteome</keyword>
<dbReference type="Pfam" id="PF18102">
    <property type="entry name" value="DTC"/>
    <property type="match status" value="1"/>
</dbReference>
<organism evidence="7 8">
    <name type="scientific">Pocillopora damicornis</name>
    <name type="common">Cauliflower coral</name>
    <name type="synonym">Millepora damicornis</name>
    <dbReference type="NCBI Taxonomy" id="46731"/>
    <lineage>
        <taxon>Eukaryota</taxon>
        <taxon>Metazoa</taxon>
        <taxon>Cnidaria</taxon>
        <taxon>Anthozoa</taxon>
        <taxon>Hexacorallia</taxon>
        <taxon>Scleractinia</taxon>
        <taxon>Astrocoeniina</taxon>
        <taxon>Pocilloporidae</taxon>
        <taxon>Pocillopora</taxon>
    </lineage>
</organism>
<gene>
    <name evidence="7" type="ORF">pdam_00002469</name>
</gene>
<keyword evidence="4 5" id="KW-0479">Metal-binding</keyword>
<dbReference type="Gene3D" id="3.30.390.130">
    <property type="match status" value="1"/>
</dbReference>
<dbReference type="UniPathway" id="UPA00143"/>
<dbReference type="GO" id="GO:0007219">
    <property type="term" value="P:Notch signaling pathway"/>
    <property type="evidence" value="ECO:0007669"/>
    <property type="project" value="InterPro"/>
</dbReference>
<comment type="subcellular location">
    <subcellularLocation>
        <location evidence="5">Cytoplasm</location>
    </subcellularLocation>
</comment>
<dbReference type="InterPro" id="IPR039396">
    <property type="entry name" value="Deltex_C"/>
</dbReference>
<dbReference type="CDD" id="cd09633">
    <property type="entry name" value="Deltex_C"/>
    <property type="match status" value="1"/>
</dbReference>
<comment type="pathway">
    <text evidence="2 5">Protein modification; protein ubiquitination.</text>
</comment>
<dbReference type="EC" id="2.3.2.27" evidence="5"/>
<dbReference type="GO" id="GO:0016567">
    <property type="term" value="P:protein ubiquitination"/>
    <property type="evidence" value="ECO:0007669"/>
    <property type="project" value="UniProtKB-UniRule"/>
</dbReference>
<sequence length="126" mass="14127">MHVFHGQQSLPGYRGCRTIIITYVFPSGIQGREHPHPGETYSGTSRTAYLPDNREGKEVLALLRRAFDARLVFTVGTSVTSGWLNQITWNDIHHKTSISGGPQAYGYPDPDYLRRVKEDLAAKGIR</sequence>
<evidence type="ECO:0000256" key="2">
    <source>
        <dbReference type="ARBA" id="ARBA00004906"/>
    </source>
</evidence>
<dbReference type="InterPro" id="IPR039399">
    <property type="entry name" value="Deltex_C_sf"/>
</dbReference>
<dbReference type="Proteomes" id="UP000275408">
    <property type="component" value="Unassembled WGS sequence"/>
</dbReference>
<proteinExistence type="inferred from homology"/>
<keyword evidence="5" id="KW-0862">Zinc</keyword>